<sequence>MDNLHKDNSALQNKDRSHSKSSRSTRQRHFYDEAQLAVLNAEFARHSFPSRECRLRIALLIGVSSKSVMWWFQNRRRRVRQRGFRSAAQTYETSRQHSQSSPYAPCHRVQKDVLPHCLSTPGLYTQTEEDRPKNCWANESTTTSPQFLLGSQSTDWAANRQDNPQLALVSYSSGYQFSGYQPTDQQEQGYSYWSNWEIPSSSNVIQKTAIMYPEMQDPYNYFNAPCWNNVQL</sequence>
<protein>
    <recommendedName>
        <fullName evidence="9">Homeobox domain-containing protein</fullName>
    </recommendedName>
</protein>
<dbReference type="GO" id="GO:0003677">
    <property type="term" value="F:DNA binding"/>
    <property type="evidence" value="ECO:0007669"/>
    <property type="project" value="UniProtKB-UniRule"/>
</dbReference>
<feature type="domain" description="Homeobox" evidence="9">
    <location>
        <begin position="22"/>
        <end position="82"/>
    </location>
</feature>
<dbReference type="InterPro" id="IPR009057">
    <property type="entry name" value="Homeodomain-like_sf"/>
</dbReference>
<gene>
    <name evidence="11" type="ORF">GHT06_000216</name>
    <name evidence="10" type="ORF">GHT06_005770</name>
</gene>
<dbReference type="PROSITE" id="PS50071">
    <property type="entry name" value="HOMEOBOX_2"/>
    <property type="match status" value="1"/>
</dbReference>
<evidence type="ECO:0000256" key="1">
    <source>
        <dbReference type="ARBA" id="ARBA00004123"/>
    </source>
</evidence>
<keyword evidence="5" id="KW-0804">Transcription</keyword>
<dbReference type="SMART" id="SM00389">
    <property type="entry name" value="HOX"/>
    <property type="match status" value="1"/>
</dbReference>
<dbReference type="Proteomes" id="UP000820818">
    <property type="component" value="Unassembled WGS sequence"/>
</dbReference>
<evidence type="ECO:0000256" key="5">
    <source>
        <dbReference type="ARBA" id="ARBA00023163"/>
    </source>
</evidence>
<dbReference type="PANTHER" id="PTHR45804:SF7">
    <property type="entry name" value="HOMEOBOX DOMAIN-CONTAINING PROTEIN"/>
    <property type="match status" value="1"/>
</dbReference>
<dbReference type="PANTHER" id="PTHR45804">
    <property type="entry name" value="SEGMENTATION PROTEIN FUSHI TARAZU-LIKE PROTEIN"/>
    <property type="match status" value="1"/>
</dbReference>
<keyword evidence="6 7" id="KW-0539">Nucleus</keyword>
<comment type="similarity">
    <text evidence="2">Belongs to the Abd-B homeobox family.</text>
</comment>
<dbReference type="AlphaFoldDB" id="A0AAD5KGK9"/>
<dbReference type="Gene3D" id="1.10.10.60">
    <property type="entry name" value="Homeodomain-like"/>
    <property type="match status" value="1"/>
</dbReference>
<feature type="DNA-binding region" description="Homeobox" evidence="6">
    <location>
        <begin position="24"/>
        <end position="83"/>
    </location>
</feature>
<organism evidence="10 12">
    <name type="scientific">Daphnia sinensis</name>
    <dbReference type="NCBI Taxonomy" id="1820382"/>
    <lineage>
        <taxon>Eukaryota</taxon>
        <taxon>Metazoa</taxon>
        <taxon>Ecdysozoa</taxon>
        <taxon>Arthropoda</taxon>
        <taxon>Crustacea</taxon>
        <taxon>Branchiopoda</taxon>
        <taxon>Diplostraca</taxon>
        <taxon>Cladocera</taxon>
        <taxon>Anomopoda</taxon>
        <taxon>Daphniidae</taxon>
        <taxon>Daphnia</taxon>
        <taxon>Daphnia similis group</taxon>
    </lineage>
</organism>
<evidence type="ECO:0000259" key="9">
    <source>
        <dbReference type="PROSITE" id="PS50071"/>
    </source>
</evidence>
<comment type="caution">
    <text evidence="10">The sequence shown here is derived from an EMBL/GenBank/DDBJ whole genome shotgun (WGS) entry which is preliminary data.</text>
</comment>
<evidence type="ECO:0000256" key="4">
    <source>
        <dbReference type="ARBA" id="ARBA00023015"/>
    </source>
</evidence>
<comment type="subcellular location">
    <subcellularLocation>
        <location evidence="1 6 7">Nucleus</location>
    </subcellularLocation>
</comment>
<dbReference type="InterPro" id="IPR001356">
    <property type="entry name" value="HD"/>
</dbReference>
<dbReference type="EMBL" id="WJBH02000075">
    <property type="protein sequence ID" value="KAI9550875.1"/>
    <property type="molecule type" value="Genomic_DNA"/>
</dbReference>
<dbReference type="InterPro" id="IPR051003">
    <property type="entry name" value="AP_axis_regulatory_Homeobox"/>
</dbReference>
<keyword evidence="12" id="KW-1185">Reference proteome</keyword>
<keyword evidence="6 7" id="KW-0238">DNA-binding</keyword>
<proteinExistence type="inferred from homology"/>
<accession>A0AAD5KGK9</accession>
<feature type="region of interest" description="Disordered" evidence="8">
    <location>
        <begin position="1"/>
        <end position="27"/>
    </location>
</feature>
<evidence type="ECO:0000313" key="12">
    <source>
        <dbReference type="Proteomes" id="UP000820818"/>
    </source>
</evidence>
<evidence type="ECO:0000256" key="3">
    <source>
        <dbReference type="ARBA" id="ARBA00022473"/>
    </source>
</evidence>
<evidence type="ECO:0000313" key="11">
    <source>
        <dbReference type="EMBL" id="KAI9550875.1"/>
    </source>
</evidence>
<name>A0AAD5KGK9_9CRUS</name>
<reference evidence="10" key="1">
    <citation type="submission" date="2022-05" db="EMBL/GenBank/DDBJ databases">
        <title>A multi-omics perspective on studying reproductive biology in Daphnia sinensis.</title>
        <authorList>
            <person name="Jia J."/>
        </authorList>
    </citation>
    <scope>NUCLEOTIDE SEQUENCE</scope>
    <source>
        <strain evidence="10">WSL</strain>
    </source>
</reference>
<dbReference type="GO" id="GO:0005634">
    <property type="term" value="C:nucleus"/>
    <property type="evidence" value="ECO:0007669"/>
    <property type="project" value="UniProtKB-SubCell"/>
</dbReference>
<feature type="compositionally biased region" description="Basic and acidic residues" evidence="8">
    <location>
        <begin position="1"/>
        <end position="18"/>
    </location>
</feature>
<evidence type="ECO:0000256" key="8">
    <source>
        <dbReference type="SAM" id="MobiDB-lite"/>
    </source>
</evidence>
<evidence type="ECO:0000256" key="7">
    <source>
        <dbReference type="RuleBase" id="RU000682"/>
    </source>
</evidence>
<evidence type="ECO:0000256" key="6">
    <source>
        <dbReference type="PROSITE-ProRule" id="PRU00108"/>
    </source>
</evidence>
<dbReference type="Pfam" id="PF00046">
    <property type="entry name" value="Homeodomain"/>
    <property type="match status" value="1"/>
</dbReference>
<keyword evidence="6 7" id="KW-0371">Homeobox</keyword>
<evidence type="ECO:0000313" key="10">
    <source>
        <dbReference type="EMBL" id="KAI9550837.1"/>
    </source>
</evidence>
<dbReference type="SUPFAM" id="SSF46689">
    <property type="entry name" value="Homeodomain-like"/>
    <property type="match status" value="1"/>
</dbReference>
<dbReference type="CDD" id="cd00086">
    <property type="entry name" value="homeodomain"/>
    <property type="match status" value="1"/>
</dbReference>
<keyword evidence="3" id="KW-0217">Developmental protein</keyword>
<dbReference type="EMBL" id="WJBH02000079">
    <property type="protein sequence ID" value="KAI9550837.1"/>
    <property type="molecule type" value="Genomic_DNA"/>
</dbReference>
<keyword evidence="4" id="KW-0805">Transcription regulation</keyword>
<evidence type="ECO:0000256" key="2">
    <source>
        <dbReference type="ARBA" id="ARBA00006317"/>
    </source>
</evidence>